<evidence type="ECO:0000313" key="2">
    <source>
        <dbReference type="EMBL" id="GMT26606.1"/>
    </source>
</evidence>
<comment type="caution">
    <text evidence="2">The sequence shown here is derived from an EMBL/GenBank/DDBJ whole genome shotgun (WGS) entry which is preliminary data.</text>
</comment>
<evidence type="ECO:0000313" key="3">
    <source>
        <dbReference type="Proteomes" id="UP001432322"/>
    </source>
</evidence>
<feature type="compositionally biased region" description="Low complexity" evidence="1">
    <location>
        <begin position="106"/>
        <end position="149"/>
    </location>
</feature>
<proteinExistence type="predicted"/>
<feature type="non-terminal residue" evidence="2">
    <location>
        <position position="149"/>
    </location>
</feature>
<sequence length="149" mass="16018">SSKQMVPTRVIVDKCYACFASADILRVLAKHDAPMRPVGCIELEPLTHYSLSYILMGDNFSYKEKKKFTEVIKYLRDEGHPMEATVESLTMLNTPSNHDVFSLLTPPSSRDVSPDVSPALSNSTTTSSVSTKSDSAASAASCPAAGAAD</sequence>
<dbReference type="Proteomes" id="UP001432322">
    <property type="component" value="Unassembled WGS sequence"/>
</dbReference>
<protein>
    <submittedName>
        <fullName evidence="2">Uncharacterized protein</fullName>
    </submittedName>
</protein>
<dbReference type="EMBL" id="BTSY01000005">
    <property type="protein sequence ID" value="GMT26606.1"/>
    <property type="molecule type" value="Genomic_DNA"/>
</dbReference>
<keyword evidence="3" id="KW-1185">Reference proteome</keyword>
<gene>
    <name evidence="2" type="ORF">PFISCL1PPCAC_17903</name>
</gene>
<organism evidence="2 3">
    <name type="scientific">Pristionchus fissidentatus</name>
    <dbReference type="NCBI Taxonomy" id="1538716"/>
    <lineage>
        <taxon>Eukaryota</taxon>
        <taxon>Metazoa</taxon>
        <taxon>Ecdysozoa</taxon>
        <taxon>Nematoda</taxon>
        <taxon>Chromadorea</taxon>
        <taxon>Rhabditida</taxon>
        <taxon>Rhabditina</taxon>
        <taxon>Diplogasteromorpha</taxon>
        <taxon>Diplogasteroidea</taxon>
        <taxon>Neodiplogasteridae</taxon>
        <taxon>Pristionchus</taxon>
    </lineage>
</organism>
<feature type="region of interest" description="Disordered" evidence="1">
    <location>
        <begin position="103"/>
        <end position="149"/>
    </location>
</feature>
<accession>A0AAV5W491</accession>
<feature type="non-terminal residue" evidence="2">
    <location>
        <position position="1"/>
    </location>
</feature>
<evidence type="ECO:0000256" key="1">
    <source>
        <dbReference type="SAM" id="MobiDB-lite"/>
    </source>
</evidence>
<dbReference type="AlphaFoldDB" id="A0AAV5W491"/>
<name>A0AAV5W491_9BILA</name>
<reference evidence="2" key="1">
    <citation type="submission" date="2023-10" db="EMBL/GenBank/DDBJ databases">
        <title>Genome assembly of Pristionchus species.</title>
        <authorList>
            <person name="Yoshida K."/>
            <person name="Sommer R.J."/>
        </authorList>
    </citation>
    <scope>NUCLEOTIDE SEQUENCE</scope>
    <source>
        <strain evidence="2">RS5133</strain>
    </source>
</reference>